<proteinExistence type="predicted"/>
<evidence type="ECO:0000313" key="1">
    <source>
        <dbReference type="EMBL" id="OON33554.1"/>
    </source>
</evidence>
<evidence type="ECO:0008006" key="3">
    <source>
        <dbReference type="Google" id="ProtNLM"/>
    </source>
</evidence>
<accession>A0A1S8Y3C8</accession>
<dbReference type="Proteomes" id="UP000190667">
    <property type="component" value="Unassembled WGS sequence"/>
</dbReference>
<organism evidence="1 2">
    <name type="scientific">Izhakiella australiensis</name>
    <dbReference type="NCBI Taxonomy" id="1926881"/>
    <lineage>
        <taxon>Bacteria</taxon>
        <taxon>Pseudomonadati</taxon>
        <taxon>Pseudomonadota</taxon>
        <taxon>Gammaproteobacteria</taxon>
        <taxon>Enterobacterales</taxon>
        <taxon>Erwiniaceae</taxon>
        <taxon>Izhakiella</taxon>
    </lineage>
</organism>
<dbReference type="OrthoDB" id="6556292at2"/>
<dbReference type="InterPro" id="IPR008840">
    <property type="entry name" value="Sipho_Gp157"/>
</dbReference>
<dbReference type="Pfam" id="PF05565">
    <property type="entry name" value="Sipho_Gp157"/>
    <property type="match status" value="1"/>
</dbReference>
<dbReference type="EMBL" id="MRUL01000046">
    <property type="protein sequence ID" value="OON33554.1"/>
    <property type="molecule type" value="Genomic_DNA"/>
</dbReference>
<evidence type="ECO:0000313" key="2">
    <source>
        <dbReference type="Proteomes" id="UP000190667"/>
    </source>
</evidence>
<comment type="caution">
    <text evidence="1">The sequence shown here is derived from an EMBL/GenBank/DDBJ whole genome shotgun (WGS) entry which is preliminary data.</text>
</comment>
<reference evidence="1 2" key="1">
    <citation type="submission" date="2016-12" db="EMBL/GenBank/DDBJ databases">
        <title>Izhakiella australiana sp. nov. of genus Izhakiella isolated from Australian desert.</title>
        <authorList>
            <person name="Ji M."/>
        </authorList>
    </citation>
    <scope>NUCLEOTIDE SEQUENCE [LARGE SCALE GENOMIC DNA]</scope>
    <source>
        <strain evidence="1 2">D4N98</strain>
    </source>
</reference>
<dbReference type="RefSeq" id="WP_078005174.1">
    <property type="nucleotide sequence ID" value="NZ_MRUL01000046.1"/>
</dbReference>
<gene>
    <name evidence="1" type="ORF">BTJ39_24025</name>
</gene>
<protein>
    <recommendedName>
        <fullName evidence="3">Siphovirus Gp157 family protein</fullName>
    </recommendedName>
</protein>
<sequence length="160" mass="17646">MTALYQIANDYAKLIDEDFDPEFIADTLDGMSGELSDKVEQLLAICKNQSAYSEALKEEGRRFTERAKTEENRVASIKEYIARSLETAGMKSMKAGLQQVTVRAPSKSVEITDAGSIPSEFVEYETTIKPDKLAIKKQLEAGITIPGAQIKLGKPTLLIK</sequence>
<keyword evidence="2" id="KW-1185">Reference proteome</keyword>
<dbReference type="STRING" id="1926881.BTJ39_24025"/>
<dbReference type="AlphaFoldDB" id="A0A1S8Y3C8"/>
<name>A0A1S8Y3C8_9GAMM</name>